<dbReference type="Proteomes" id="UP000614350">
    <property type="component" value="Unassembled WGS sequence"/>
</dbReference>
<comment type="caution">
    <text evidence="1">The sequence shown here is derived from an EMBL/GenBank/DDBJ whole genome shotgun (WGS) entry which is preliminary data.</text>
</comment>
<name>A0A834IYY0_VESVU</name>
<evidence type="ECO:0000313" key="2">
    <source>
        <dbReference type="Proteomes" id="UP000614350"/>
    </source>
</evidence>
<sequence>MEEQEVQLITIQITVDSVPSQHFMAIGTTFASVLSSVSLEEFTIRSLVKSHDRRSIVHLNCAVIKATFEWWYEARENVPSKDPKERSFLYKKISSRNLYGLHISEPSEGFNAVGKYNAMSEIGNDKENIGTNKNDSKKEDLRNIFEAEEEERGDTRYEDVQGDNDYTDWLPKSCCIN</sequence>
<organism evidence="1 2">
    <name type="scientific">Vespula vulgaris</name>
    <name type="common">Yellow jacket</name>
    <name type="synonym">Wasp</name>
    <dbReference type="NCBI Taxonomy" id="7454"/>
    <lineage>
        <taxon>Eukaryota</taxon>
        <taxon>Metazoa</taxon>
        <taxon>Ecdysozoa</taxon>
        <taxon>Arthropoda</taxon>
        <taxon>Hexapoda</taxon>
        <taxon>Insecta</taxon>
        <taxon>Pterygota</taxon>
        <taxon>Neoptera</taxon>
        <taxon>Endopterygota</taxon>
        <taxon>Hymenoptera</taxon>
        <taxon>Apocrita</taxon>
        <taxon>Aculeata</taxon>
        <taxon>Vespoidea</taxon>
        <taxon>Vespidae</taxon>
        <taxon>Vespinae</taxon>
        <taxon>Vespula</taxon>
    </lineage>
</organism>
<protein>
    <submittedName>
        <fullName evidence="1">Uncharacterized protein</fullName>
    </submittedName>
</protein>
<reference evidence="1" key="1">
    <citation type="journal article" date="2020" name="G3 (Bethesda)">
        <title>High-Quality Assemblies for Three Invasive Social Wasps from the &lt;i&gt;Vespula&lt;/i&gt; Genus.</title>
        <authorList>
            <person name="Harrop T.W.R."/>
            <person name="Guhlin J."/>
            <person name="McLaughlin G.M."/>
            <person name="Permina E."/>
            <person name="Stockwell P."/>
            <person name="Gilligan J."/>
            <person name="Le Lec M.F."/>
            <person name="Gruber M.A.M."/>
            <person name="Quinn O."/>
            <person name="Lovegrove M."/>
            <person name="Duncan E.J."/>
            <person name="Remnant E.J."/>
            <person name="Van Eeckhoven J."/>
            <person name="Graham B."/>
            <person name="Knapp R.A."/>
            <person name="Langford K.W."/>
            <person name="Kronenberg Z."/>
            <person name="Press M.O."/>
            <person name="Eacker S.M."/>
            <person name="Wilson-Rankin E.E."/>
            <person name="Purcell J."/>
            <person name="Lester P.J."/>
            <person name="Dearden P.K."/>
        </authorList>
    </citation>
    <scope>NUCLEOTIDE SEQUENCE</scope>
    <source>
        <strain evidence="1">Marl-1</strain>
    </source>
</reference>
<accession>A0A834IYY0</accession>
<dbReference type="AlphaFoldDB" id="A0A834IYY0"/>
<dbReference type="EMBL" id="JACSEA010000023">
    <property type="protein sequence ID" value="KAF7379416.1"/>
    <property type="molecule type" value="Genomic_DNA"/>
</dbReference>
<evidence type="ECO:0000313" key="1">
    <source>
        <dbReference type="EMBL" id="KAF7379416.1"/>
    </source>
</evidence>
<proteinExistence type="predicted"/>
<gene>
    <name evidence="1" type="ORF">HZH66_014787</name>
</gene>
<keyword evidence="2" id="KW-1185">Reference proteome</keyword>